<dbReference type="InterPro" id="IPR003673">
    <property type="entry name" value="CoA-Trfase_fam_III"/>
</dbReference>
<sequence>MVQTWLQGIRVLDFSWAAAGPYATELLGFMGAEVIKVESQQRPDLARRGLYQGTPSLDASSEFNDLNLNKRSLCLNLRRPEAIELVKRLIVHCDVVVENFRPGVMHRLGLGYDTLQAIQPALIMASSAANGATGPESAYPGYAGVFNALSGAGHLTGYADGPPTEMRISMDLRVGMSLCFAVLAALWERRRSGQGQHIDMSAREAISCLTGHTLMHYTLNREFVGRQGNADEDGMLVPHGCYRCLGEDRWVTIAVGSDLEWQALCRETDHPEWLRDSRFADAAGRLQHAAILDEALNTWTASQAPEAVTARLQQAGVAAYPTMDSAMLANSKHLRQRGAFVTVKHARLGEQTVLGPPWRSMGGQPERPSPLLGEHTTEILRELLGLSPAEIEALEADGVLT</sequence>
<dbReference type="PANTHER" id="PTHR48207">
    <property type="entry name" value="SUCCINATE--HYDROXYMETHYLGLUTARATE COA-TRANSFERASE"/>
    <property type="match status" value="1"/>
</dbReference>
<reference evidence="2 3" key="1">
    <citation type="journal article" date="2014" name="Nature">
        <title>An environmental bacterial taxon with a large and distinct metabolic repertoire.</title>
        <authorList>
            <person name="Wilson M.C."/>
            <person name="Mori T."/>
            <person name="Ruckert C."/>
            <person name="Uria A.R."/>
            <person name="Helf M.J."/>
            <person name="Takada K."/>
            <person name="Gernert C."/>
            <person name="Steffens U.A."/>
            <person name="Heycke N."/>
            <person name="Schmitt S."/>
            <person name="Rinke C."/>
            <person name="Helfrich E.J."/>
            <person name="Brachmann A.O."/>
            <person name="Gurgui C."/>
            <person name="Wakimoto T."/>
            <person name="Kracht M."/>
            <person name="Crusemann M."/>
            <person name="Hentschel U."/>
            <person name="Abe I."/>
            <person name="Matsunaga S."/>
            <person name="Kalinowski J."/>
            <person name="Takeyama H."/>
            <person name="Piel J."/>
        </authorList>
    </citation>
    <scope>NUCLEOTIDE SEQUENCE [LARGE SCALE GENOMIC DNA]</scope>
    <source>
        <strain evidence="3">TSY1</strain>
    </source>
</reference>
<dbReference type="SUPFAM" id="SSF89796">
    <property type="entry name" value="CoA-transferase family III (CaiB/BaiF)"/>
    <property type="match status" value="1"/>
</dbReference>
<dbReference type="PATRIC" id="fig|1429438.4.peg.2527"/>
<protein>
    <recommendedName>
        <fullName evidence="4">CoA transferase</fullName>
    </recommendedName>
</protein>
<keyword evidence="1" id="KW-0808">Transferase</keyword>
<dbReference type="EMBL" id="AZHW01000379">
    <property type="protein sequence ID" value="ETX00071.1"/>
    <property type="molecule type" value="Genomic_DNA"/>
</dbReference>
<evidence type="ECO:0000313" key="2">
    <source>
        <dbReference type="EMBL" id="ETX00071.1"/>
    </source>
</evidence>
<proteinExistence type="predicted"/>
<organism evidence="2 3">
    <name type="scientific">Entotheonella factor</name>
    <dbReference type="NCBI Taxonomy" id="1429438"/>
    <lineage>
        <taxon>Bacteria</taxon>
        <taxon>Pseudomonadati</taxon>
        <taxon>Nitrospinota/Tectimicrobiota group</taxon>
        <taxon>Candidatus Tectimicrobiota</taxon>
        <taxon>Candidatus Entotheonellia</taxon>
        <taxon>Candidatus Entotheonellales</taxon>
        <taxon>Candidatus Entotheonellaceae</taxon>
        <taxon>Candidatus Entotheonella</taxon>
    </lineage>
</organism>
<dbReference type="Gene3D" id="3.40.50.10540">
    <property type="entry name" value="Crotonobetainyl-coa:carnitine coa-transferase, domain 1"/>
    <property type="match status" value="1"/>
</dbReference>
<name>W4LQQ6_ENTF1</name>
<gene>
    <name evidence="2" type="ORF">ETSY1_12600</name>
</gene>
<dbReference type="InterPro" id="IPR044855">
    <property type="entry name" value="CoA-Trfase_III_dom3_sf"/>
</dbReference>
<dbReference type="Gene3D" id="3.30.1540.10">
    <property type="entry name" value="formyl-coa transferase, domain 3"/>
    <property type="match status" value="1"/>
</dbReference>
<dbReference type="InterPro" id="IPR023606">
    <property type="entry name" value="CoA-Trfase_III_dom_1_sf"/>
</dbReference>
<dbReference type="PANTHER" id="PTHR48207:SF3">
    <property type="entry name" value="SUCCINATE--HYDROXYMETHYLGLUTARATE COA-TRANSFERASE"/>
    <property type="match status" value="1"/>
</dbReference>
<comment type="caution">
    <text evidence="2">The sequence shown here is derived from an EMBL/GenBank/DDBJ whole genome shotgun (WGS) entry which is preliminary data.</text>
</comment>
<evidence type="ECO:0000313" key="3">
    <source>
        <dbReference type="Proteomes" id="UP000019141"/>
    </source>
</evidence>
<accession>W4LQQ6</accession>
<dbReference type="AlphaFoldDB" id="W4LQQ6"/>
<evidence type="ECO:0008006" key="4">
    <source>
        <dbReference type="Google" id="ProtNLM"/>
    </source>
</evidence>
<dbReference type="Pfam" id="PF02515">
    <property type="entry name" value="CoA_transf_3"/>
    <property type="match status" value="1"/>
</dbReference>
<evidence type="ECO:0000256" key="1">
    <source>
        <dbReference type="ARBA" id="ARBA00022679"/>
    </source>
</evidence>
<keyword evidence="3" id="KW-1185">Reference proteome</keyword>
<dbReference type="InterPro" id="IPR050483">
    <property type="entry name" value="CoA-transferase_III_domain"/>
</dbReference>
<dbReference type="HOGENOM" id="CLU_033975_2_0_7"/>
<dbReference type="Proteomes" id="UP000019141">
    <property type="component" value="Unassembled WGS sequence"/>
</dbReference>
<dbReference type="GO" id="GO:0008410">
    <property type="term" value="F:CoA-transferase activity"/>
    <property type="evidence" value="ECO:0007669"/>
    <property type="project" value="TreeGrafter"/>
</dbReference>